<gene>
    <name evidence="1" type="ORF">DSO57_1015822</name>
</gene>
<accession>A0ACC2STS8</accession>
<proteinExistence type="predicted"/>
<organism evidence="1 2">
    <name type="scientific">Entomophthora muscae</name>
    <dbReference type="NCBI Taxonomy" id="34485"/>
    <lineage>
        <taxon>Eukaryota</taxon>
        <taxon>Fungi</taxon>
        <taxon>Fungi incertae sedis</taxon>
        <taxon>Zoopagomycota</taxon>
        <taxon>Entomophthoromycotina</taxon>
        <taxon>Entomophthoromycetes</taxon>
        <taxon>Entomophthorales</taxon>
        <taxon>Entomophthoraceae</taxon>
        <taxon>Entomophthora</taxon>
    </lineage>
</organism>
<dbReference type="Proteomes" id="UP001165960">
    <property type="component" value="Unassembled WGS sequence"/>
</dbReference>
<keyword evidence="2" id="KW-1185">Reference proteome</keyword>
<name>A0ACC2STS8_9FUNG</name>
<protein>
    <submittedName>
        <fullName evidence="1">Uncharacterized protein</fullName>
    </submittedName>
</protein>
<sequence length="215" mass="25367">MSQANIAYVFSQSVEGKRLVSTSEGILVAHSMACHNFSKFSGKNIKWWITQYEKFCVQYFIQQEDMIFNVRQFLSEKPAKWHDMVLEFDSWDGWKSMAIKHFGNTHMDIVKKLEMIHIQDYETIEKFIDAYHALARLLIQQKVQKRHQSSKSDIEHDFNSGIGLTFFKRTVPLVYCMAIEERDIENLSEAYDLVEKLFCIKVENFTDKKARQESE</sequence>
<comment type="caution">
    <text evidence="1">The sequence shown here is derived from an EMBL/GenBank/DDBJ whole genome shotgun (WGS) entry which is preliminary data.</text>
</comment>
<reference evidence="1" key="1">
    <citation type="submission" date="2022-04" db="EMBL/GenBank/DDBJ databases">
        <title>Genome of the entomopathogenic fungus Entomophthora muscae.</title>
        <authorList>
            <person name="Elya C."/>
            <person name="Lovett B.R."/>
            <person name="Lee E."/>
            <person name="Macias A.M."/>
            <person name="Hajek A.E."/>
            <person name="De Bivort B.L."/>
            <person name="Kasson M.T."/>
            <person name="De Fine Licht H.H."/>
            <person name="Stajich J.E."/>
        </authorList>
    </citation>
    <scope>NUCLEOTIDE SEQUENCE</scope>
    <source>
        <strain evidence="1">Berkeley</strain>
    </source>
</reference>
<evidence type="ECO:0000313" key="2">
    <source>
        <dbReference type="Proteomes" id="UP001165960"/>
    </source>
</evidence>
<dbReference type="EMBL" id="QTSX02004323">
    <property type="protein sequence ID" value="KAJ9065809.1"/>
    <property type="molecule type" value="Genomic_DNA"/>
</dbReference>
<evidence type="ECO:0000313" key="1">
    <source>
        <dbReference type="EMBL" id="KAJ9065809.1"/>
    </source>
</evidence>